<organism evidence="1 2">
    <name type="scientific">Oesophagostomum dentatum</name>
    <name type="common">Nodular worm</name>
    <dbReference type="NCBI Taxonomy" id="61180"/>
    <lineage>
        <taxon>Eukaryota</taxon>
        <taxon>Metazoa</taxon>
        <taxon>Ecdysozoa</taxon>
        <taxon>Nematoda</taxon>
        <taxon>Chromadorea</taxon>
        <taxon>Rhabditida</taxon>
        <taxon>Rhabditina</taxon>
        <taxon>Rhabditomorpha</taxon>
        <taxon>Strongyloidea</taxon>
        <taxon>Strongylidae</taxon>
        <taxon>Oesophagostomum</taxon>
    </lineage>
</organism>
<dbReference type="AlphaFoldDB" id="A0A0B1SEQ8"/>
<dbReference type="EMBL" id="KN571730">
    <property type="protein sequence ID" value="KHJ83803.1"/>
    <property type="molecule type" value="Genomic_DNA"/>
</dbReference>
<dbReference type="Proteomes" id="UP000053660">
    <property type="component" value="Unassembled WGS sequence"/>
</dbReference>
<name>A0A0B1SEQ8_OESDE</name>
<protein>
    <submittedName>
        <fullName evidence="1">Uncharacterized protein</fullName>
    </submittedName>
</protein>
<gene>
    <name evidence="1" type="ORF">OESDEN_16493</name>
</gene>
<accession>A0A0B1SEQ8</accession>
<evidence type="ECO:0000313" key="2">
    <source>
        <dbReference type="Proteomes" id="UP000053660"/>
    </source>
</evidence>
<proteinExistence type="predicted"/>
<sequence>MTSALPSSSKSLLHRTIGTSMPSILATGYTKHIANVLNNDSLRISHSRLISLKFRKNS</sequence>
<keyword evidence="2" id="KW-1185">Reference proteome</keyword>
<evidence type="ECO:0000313" key="1">
    <source>
        <dbReference type="EMBL" id="KHJ83803.1"/>
    </source>
</evidence>
<reference evidence="1 2" key="1">
    <citation type="submission" date="2014-03" db="EMBL/GenBank/DDBJ databases">
        <title>Draft genome of the hookworm Oesophagostomum dentatum.</title>
        <authorList>
            <person name="Mitreva M."/>
        </authorList>
    </citation>
    <scope>NUCLEOTIDE SEQUENCE [LARGE SCALE GENOMIC DNA]</scope>
    <source>
        <strain evidence="1 2">OD-Hann</strain>
    </source>
</reference>